<dbReference type="PROSITE" id="PS50294">
    <property type="entry name" value="WD_REPEATS_REGION"/>
    <property type="match status" value="2"/>
</dbReference>
<keyword evidence="4" id="KW-0217">Developmental protein</keyword>
<dbReference type="InterPro" id="IPR001680">
    <property type="entry name" value="WD40_rpt"/>
</dbReference>
<dbReference type="FunFam" id="3.10.20.870:FF:000001">
    <property type="entry name" value="Phospholipase A-2-activating protein-like"/>
    <property type="match status" value="1"/>
</dbReference>
<dbReference type="GO" id="GO:0016005">
    <property type="term" value="F:phospholipase A2 activator activity"/>
    <property type="evidence" value="ECO:0007669"/>
    <property type="project" value="UniProtKB-ARBA"/>
</dbReference>
<dbReference type="RefSeq" id="XP_030852810.1">
    <property type="nucleotide sequence ID" value="XM_030996950.1"/>
</dbReference>
<dbReference type="CDD" id="cd00200">
    <property type="entry name" value="WD40"/>
    <property type="match status" value="1"/>
</dbReference>
<dbReference type="Pfam" id="PF09070">
    <property type="entry name" value="PFU"/>
    <property type="match status" value="1"/>
</dbReference>
<dbReference type="Gene3D" id="3.10.20.870">
    <property type="entry name" value="PFU (PLAA family ubiquitin binding), C-terminal domain"/>
    <property type="match status" value="1"/>
</dbReference>
<evidence type="ECO:0000256" key="15">
    <source>
        <dbReference type="SAM" id="MobiDB-lite"/>
    </source>
</evidence>
<dbReference type="CTD" id="9373"/>
<dbReference type="GO" id="GO:0010992">
    <property type="term" value="P:ubiquitin recycling"/>
    <property type="evidence" value="ECO:0000318"/>
    <property type="project" value="GO_Central"/>
</dbReference>
<feature type="compositionally biased region" description="Gly residues" evidence="15">
    <location>
        <begin position="492"/>
        <end position="505"/>
    </location>
</feature>
<dbReference type="Gene3D" id="2.130.10.10">
    <property type="entry name" value="YVTN repeat-like/Quinoprotein amine dehydrogenase"/>
    <property type="match status" value="1"/>
</dbReference>
<dbReference type="Gene3D" id="1.25.10.10">
    <property type="entry name" value="Leucine-rich Repeat Variant"/>
    <property type="match status" value="1"/>
</dbReference>
<dbReference type="SUPFAM" id="SSF50978">
    <property type="entry name" value="WD40 repeat-like"/>
    <property type="match status" value="1"/>
</dbReference>
<keyword evidence="6 14" id="KW-0853">WD repeat</keyword>
<evidence type="ECO:0000313" key="19">
    <source>
        <dbReference type="Proteomes" id="UP000007110"/>
    </source>
</evidence>
<dbReference type="FunFam" id="2.130.10.10:FF:000175">
    <property type="entry name" value="Phospholipase A-2-activating protein"/>
    <property type="match status" value="1"/>
</dbReference>
<proteinExistence type="inferred from homology"/>
<comment type="function">
    <text evidence="12">Plays a role in protein ubiquitination, sorting and degradation through its association with VCP. Involved in ubiquitin-mediated membrane proteins trafficking to late endosomes in an ESCRT-dependent manner, and hence plays a role in synaptic vesicle recycling. May play a role in macroautophagy, regulating for instance the clearance of damaged lysosomes. Plays a role in cerebellar Purkinje cell development. Positively regulates cytosolic and calcium-independent phospholipase A2 activities in a tumor necrosis factor alpha (TNF-alpha)- or lipopolysaccharide (LPS)-dependent manner, and hence prostaglandin E2 biosynthesis.</text>
</comment>
<dbReference type="GO" id="GO:0045202">
    <property type="term" value="C:synapse"/>
    <property type="evidence" value="ECO:0007669"/>
    <property type="project" value="UniProtKB-SubCell"/>
</dbReference>
<keyword evidence="19" id="KW-1185">Reference proteome</keyword>
<evidence type="ECO:0000256" key="4">
    <source>
        <dbReference type="ARBA" id="ARBA00022473"/>
    </source>
</evidence>
<dbReference type="Proteomes" id="UP000007110">
    <property type="component" value="Unassembled WGS sequence"/>
</dbReference>
<dbReference type="GeneID" id="590638"/>
<feature type="repeat" description="WD" evidence="14">
    <location>
        <begin position="225"/>
        <end position="256"/>
    </location>
</feature>
<evidence type="ECO:0000256" key="7">
    <source>
        <dbReference type="ARBA" id="ARBA00022737"/>
    </source>
</evidence>
<evidence type="ECO:0000256" key="5">
    <source>
        <dbReference type="ARBA" id="ARBA00022490"/>
    </source>
</evidence>
<dbReference type="InterPro" id="IPR015155">
    <property type="entry name" value="PFU"/>
</dbReference>
<feature type="compositionally biased region" description="Polar residues" evidence="15">
    <location>
        <begin position="522"/>
        <end position="531"/>
    </location>
</feature>
<dbReference type="OMA" id="DKCIYYW"/>
<evidence type="ECO:0000256" key="2">
    <source>
        <dbReference type="ARBA" id="ARBA00004496"/>
    </source>
</evidence>
<dbReference type="AlphaFoldDB" id="A0A7M7PQ58"/>
<evidence type="ECO:0000313" key="18">
    <source>
        <dbReference type="EnsemblMetazoa" id="XP_030852810"/>
    </source>
</evidence>
<evidence type="ECO:0000259" key="17">
    <source>
        <dbReference type="PROSITE" id="PS51396"/>
    </source>
</evidence>
<dbReference type="EnsemblMetazoa" id="XM_030996950">
    <property type="protein sequence ID" value="XP_030852810"/>
    <property type="gene ID" value="LOC590638"/>
</dbReference>
<keyword evidence="5" id="KW-0963">Cytoplasm</keyword>
<evidence type="ECO:0000256" key="13">
    <source>
        <dbReference type="ARBA" id="ARBA00068665"/>
    </source>
</evidence>
<dbReference type="SMART" id="SM00320">
    <property type="entry name" value="WD40"/>
    <property type="match status" value="7"/>
</dbReference>
<accession>A0A7M7PQ58</accession>
<dbReference type="PROSITE" id="PS51394">
    <property type="entry name" value="PFU"/>
    <property type="match status" value="1"/>
</dbReference>
<evidence type="ECO:0000256" key="11">
    <source>
        <dbReference type="ARBA" id="ARBA00034103"/>
    </source>
</evidence>
<dbReference type="PROSITE" id="PS51396">
    <property type="entry name" value="PUL"/>
    <property type="match status" value="1"/>
</dbReference>
<dbReference type="Pfam" id="PF00400">
    <property type="entry name" value="WD40"/>
    <property type="match status" value="7"/>
</dbReference>
<sequence>MAVPFKLSCSLTGHESDVRAVAAGLFPEGSIITASRDRTARLWVPSSDSEPGYQEAHCMSGHQNFVSCLCVLPPNEKYAQGLILTGSNDYKIHAYTLESPLPVYVLTGHKNAVCALASGKFGTLLSGSWDTTAKVWLNEKNVMTLQGHEATVWAVALLPTQGLMLTGSADKTIKMWRAGRCERNFTGHTDCVRALAVLSEVEFLSASNDGTVRRWLTTGDCVHQYDGHVGFIYSISLLGNGQDFVTSSEDRTVRVWTDGQCSQTITMPAQTIWSVACLTNGDILVGSSDGMARIFTREESRVAPQDSQQAFENQVGAFAMPAKTQTFDGIKMEDLPDKSDLANQGTKEGQTKLIRNGKTVEAYQWNMAESKWSKIGDVVGSEGDDVTPSSGKVHYEGKEYDYVFDVDLEEGRPNLKLPYNASDDPWLAAQKFIHDNDLSQYYLETVANFIIKNTKGVTIESSAPRPDFVDPFTGGSRYVPGSRGDPSLPSVGSGGGGGGGGGGGHDPFTGGSSYRPGGSGAAQPQATAVTQSTNQYFPKKDYVSFDSANTQAILGKITQLNSTIDASCRLDDATLSHLESLLACMSNGQGGTPTGQQLAALWSLLQWPQDQVFPGLDLLRLAIRNPAVNQHFCNSQDGPGFFSHLFSLAANSSPAANHMLLYRALCNCFTQSEGKSLLVAQRETIGVSAMGSLTITNKNLRIAVATLVLNYAVLLQGGSDVEAKSQCVAMAITQLGEEKEPEAQFRLLVCLGTLLAGDENSQAIANSLDASVLIKRLVSVSEPAKVGDCARYVNQLL</sequence>
<feature type="domain" description="PUL" evidence="17">
    <location>
        <begin position="535"/>
        <end position="796"/>
    </location>
</feature>
<dbReference type="InParanoid" id="A0A7M7PQ58"/>
<name>A0A7M7PQ58_STRPU</name>
<evidence type="ECO:0000256" key="10">
    <source>
        <dbReference type="ARBA" id="ARBA00023242"/>
    </source>
</evidence>
<reference evidence="19" key="1">
    <citation type="submission" date="2015-02" db="EMBL/GenBank/DDBJ databases">
        <title>Genome sequencing for Strongylocentrotus purpuratus.</title>
        <authorList>
            <person name="Murali S."/>
            <person name="Liu Y."/>
            <person name="Vee V."/>
            <person name="English A."/>
            <person name="Wang M."/>
            <person name="Skinner E."/>
            <person name="Han Y."/>
            <person name="Muzny D.M."/>
            <person name="Worley K.C."/>
            <person name="Gibbs R.A."/>
        </authorList>
    </citation>
    <scope>NUCLEOTIDE SEQUENCE</scope>
</reference>
<feature type="repeat" description="WD" evidence="14">
    <location>
        <begin position="185"/>
        <end position="215"/>
    </location>
</feature>
<reference evidence="18" key="2">
    <citation type="submission" date="2021-01" db="UniProtKB">
        <authorList>
            <consortium name="EnsemblMetazoa"/>
        </authorList>
    </citation>
    <scope>IDENTIFICATION</scope>
</reference>
<evidence type="ECO:0000256" key="9">
    <source>
        <dbReference type="ARBA" id="ARBA00023018"/>
    </source>
</evidence>
<comment type="subcellular location">
    <subcellularLocation>
        <location evidence="2">Cytoplasm</location>
    </subcellularLocation>
    <subcellularLocation>
        <location evidence="1">Nucleus</location>
    </subcellularLocation>
    <subcellularLocation>
        <location evidence="11">Synapse</location>
    </subcellularLocation>
</comment>
<evidence type="ECO:0000256" key="1">
    <source>
        <dbReference type="ARBA" id="ARBA00004123"/>
    </source>
</evidence>
<dbReference type="Pfam" id="PF08324">
    <property type="entry name" value="PUL"/>
    <property type="match status" value="1"/>
</dbReference>
<dbReference type="GO" id="GO:0005737">
    <property type="term" value="C:cytoplasm"/>
    <property type="evidence" value="ECO:0000318"/>
    <property type="project" value="GO_Central"/>
</dbReference>
<feature type="repeat" description="WD" evidence="14">
    <location>
        <begin position="145"/>
        <end position="176"/>
    </location>
</feature>
<dbReference type="InterPro" id="IPR038122">
    <property type="entry name" value="PFU_sf"/>
</dbReference>
<evidence type="ECO:0000256" key="6">
    <source>
        <dbReference type="ARBA" id="ARBA00022574"/>
    </source>
</evidence>
<keyword evidence="8" id="KW-0524">Neurogenesis</keyword>
<evidence type="ECO:0000256" key="8">
    <source>
        <dbReference type="ARBA" id="ARBA00022902"/>
    </source>
</evidence>
<evidence type="ECO:0000259" key="16">
    <source>
        <dbReference type="PROSITE" id="PS51394"/>
    </source>
</evidence>
<feature type="repeat" description="WD" evidence="14">
    <location>
        <begin position="11"/>
        <end position="43"/>
    </location>
</feature>
<evidence type="ECO:0000256" key="3">
    <source>
        <dbReference type="ARBA" id="ARBA00008495"/>
    </source>
</evidence>
<feature type="domain" description="PFU" evidence="16">
    <location>
        <begin position="364"/>
        <end position="464"/>
    </location>
</feature>
<evidence type="ECO:0000256" key="14">
    <source>
        <dbReference type="PROSITE-ProRule" id="PRU00221"/>
    </source>
</evidence>
<comment type="similarity">
    <text evidence="3">Belongs to the WD repeat PLAP family.</text>
</comment>
<dbReference type="GO" id="GO:0005634">
    <property type="term" value="C:nucleus"/>
    <property type="evidence" value="ECO:0000318"/>
    <property type="project" value="GO_Central"/>
</dbReference>
<dbReference type="OrthoDB" id="10265988at2759"/>
<keyword evidence="9" id="KW-0770">Synapse</keyword>
<protein>
    <recommendedName>
        <fullName evidence="13">Phospholipase A-2-activating protein</fullName>
    </recommendedName>
</protein>
<dbReference type="KEGG" id="spu:590638"/>
<dbReference type="PROSITE" id="PS50082">
    <property type="entry name" value="WD_REPEATS_2"/>
    <property type="match status" value="4"/>
</dbReference>
<dbReference type="FunFam" id="1.25.10.10:FF:000163">
    <property type="entry name" value="Phospholipase A-2-activating protein, putative"/>
    <property type="match status" value="1"/>
</dbReference>
<feature type="region of interest" description="Disordered" evidence="15">
    <location>
        <begin position="468"/>
        <end position="531"/>
    </location>
</feature>
<dbReference type="GO" id="GO:0043130">
    <property type="term" value="F:ubiquitin binding"/>
    <property type="evidence" value="ECO:0000318"/>
    <property type="project" value="GO_Central"/>
</dbReference>
<dbReference type="InterPro" id="IPR036322">
    <property type="entry name" value="WD40_repeat_dom_sf"/>
</dbReference>
<organism evidence="18 19">
    <name type="scientific">Strongylocentrotus purpuratus</name>
    <name type="common">Purple sea urchin</name>
    <dbReference type="NCBI Taxonomy" id="7668"/>
    <lineage>
        <taxon>Eukaryota</taxon>
        <taxon>Metazoa</taxon>
        <taxon>Echinodermata</taxon>
        <taxon>Eleutherozoa</taxon>
        <taxon>Echinozoa</taxon>
        <taxon>Echinoidea</taxon>
        <taxon>Euechinoidea</taxon>
        <taxon>Echinacea</taxon>
        <taxon>Camarodonta</taxon>
        <taxon>Echinidea</taxon>
        <taxon>Strongylocentrotidae</taxon>
        <taxon>Strongylocentrotus</taxon>
    </lineage>
</organism>
<keyword evidence="7" id="KW-0677">Repeat</keyword>
<dbReference type="PANTHER" id="PTHR19849">
    <property type="entry name" value="PHOSPHOLIPASE A-2-ACTIVATING PROTEIN"/>
    <property type="match status" value="1"/>
</dbReference>
<dbReference type="InterPro" id="IPR013535">
    <property type="entry name" value="PUL_dom"/>
</dbReference>
<dbReference type="InterPro" id="IPR015943">
    <property type="entry name" value="WD40/YVTN_repeat-like_dom_sf"/>
</dbReference>
<dbReference type="GO" id="GO:0043161">
    <property type="term" value="P:proteasome-mediated ubiquitin-dependent protein catabolic process"/>
    <property type="evidence" value="ECO:0000318"/>
    <property type="project" value="GO_Central"/>
</dbReference>
<evidence type="ECO:0000256" key="12">
    <source>
        <dbReference type="ARBA" id="ARBA00054829"/>
    </source>
</evidence>
<dbReference type="GO" id="GO:0007399">
    <property type="term" value="P:nervous system development"/>
    <property type="evidence" value="ECO:0007669"/>
    <property type="project" value="UniProtKB-KW"/>
</dbReference>
<dbReference type="InterPro" id="IPR011989">
    <property type="entry name" value="ARM-like"/>
</dbReference>
<keyword evidence="10" id="KW-0539">Nucleus</keyword>
<dbReference type="PANTHER" id="PTHR19849:SF0">
    <property type="entry name" value="PHOSPHOLIPASE A-2-ACTIVATING PROTEIN"/>
    <property type="match status" value="1"/>
</dbReference>